<feature type="compositionally biased region" description="Polar residues" evidence="1">
    <location>
        <begin position="122"/>
        <end position="133"/>
    </location>
</feature>
<comment type="caution">
    <text evidence="2">The sequence shown here is derived from an EMBL/GenBank/DDBJ whole genome shotgun (WGS) entry which is preliminary data.</text>
</comment>
<feature type="region of interest" description="Disordered" evidence="1">
    <location>
        <begin position="1"/>
        <end position="349"/>
    </location>
</feature>
<feature type="non-terminal residue" evidence="2">
    <location>
        <position position="1"/>
    </location>
</feature>
<dbReference type="Proteomes" id="UP000749559">
    <property type="component" value="Unassembled WGS sequence"/>
</dbReference>
<feature type="compositionally biased region" description="Low complexity" evidence="1">
    <location>
        <begin position="327"/>
        <end position="349"/>
    </location>
</feature>
<feature type="compositionally biased region" description="Polar residues" evidence="1">
    <location>
        <begin position="1"/>
        <end position="13"/>
    </location>
</feature>
<dbReference type="AlphaFoldDB" id="A0A8S4PIS7"/>
<evidence type="ECO:0000256" key="1">
    <source>
        <dbReference type="SAM" id="MobiDB-lite"/>
    </source>
</evidence>
<feature type="compositionally biased region" description="Pro residues" evidence="1">
    <location>
        <begin position="287"/>
        <end position="301"/>
    </location>
</feature>
<organism evidence="2 3">
    <name type="scientific">Owenia fusiformis</name>
    <name type="common">Polychaete worm</name>
    <dbReference type="NCBI Taxonomy" id="6347"/>
    <lineage>
        <taxon>Eukaryota</taxon>
        <taxon>Metazoa</taxon>
        <taxon>Spiralia</taxon>
        <taxon>Lophotrochozoa</taxon>
        <taxon>Annelida</taxon>
        <taxon>Polychaeta</taxon>
        <taxon>Sedentaria</taxon>
        <taxon>Canalipalpata</taxon>
        <taxon>Sabellida</taxon>
        <taxon>Oweniida</taxon>
        <taxon>Oweniidae</taxon>
        <taxon>Owenia</taxon>
    </lineage>
</organism>
<name>A0A8S4PIS7_OWEFU</name>
<feature type="compositionally biased region" description="Polar residues" evidence="1">
    <location>
        <begin position="202"/>
        <end position="220"/>
    </location>
</feature>
<proteinExistence type="predicted"/>
<protein>
    <submittedName>
        <fullName evidence="2">Uncharacterized protein</fullName>
    </submittedName>
</protein>
<feature type="compositionally biased region" description="Pro residues" evidence="1">
    <location>
        <begin position="94"/>
        <end position="104"/>
    </location>
</feature>
<gene>
    <name evidence="2" type="ORF">OFUS_LOCUS18930</name>
</gene>
<dbReference type="EMBL" id="CAIIXF020000009">
    <property type="protein sequence ID" value="CAH1794180.1"/>
    <property type="molecule type" value="Genomic_DNA"/>
</dbReference>
<feature type="compositionally biased region" description="Pro residues" evidence="1">
    <location>
        <begin position="48"/>
        <end position="70"/>
    </location>
</feature>
<keyword evidence="3" id="KW-1185">Reference proteome</keyword>
<accession>A0A8S4PIS7</accession>
<evidence type="ECO:0000313" key="3">
    <source>
        <dbReference type="Proteomes" id="UP000749559"/>
    </source>
</evidence>
<feature type="compositionally biased region" description="Polar residues" evidence="1">
    <location>
        <begin position="232"/>
        <end position="263"/>
    </location>
</feature>
<evidence type="ECO:0000313" key="2">
    <source>
        <dbReference type="EMBL" id="CAH1794180.1"/>
    </source>
</evidence>
<reference evidence="2" key="1">
    <citation type="submission" date="2022-03" db="EMBL/GenBank/DDBJ databases">
        <authorList>
            <person name="Martin C."/>
        </authorList>
    </citation>
    <scope>NUCLEOTIDE SEQUENCE</scope>
</reference>
<feature type="compositionally biased region" description="Pro residues" evidence="1">
    <location>
        <begin position="150"/>
        <end position="189"/>
    </location>
</feature>
<sequence>MASQQNSTNSPFPSSRPMGLPQGSSMPPGMAQTMPGGPPRGVQQPGFPQQPPARFGPPPHTGNLPRPPPGANMNMPLSRPPGAALPGTFSGLPNRPPGVGPPPTVNGMSGPMMNGPPRGPSPGQNRPPFSQAGNVAPPPMVGQPYQKPTMAPPPVSQPPMPGPPMPGAPPMSRPPGPGVPPMSGPPPPMGSQSTTGPPMASRPSSLPQPTPDNAISNSGGADSLPVPFHGQGQYSHTVHNAPTPTPLSQVPGSGPPSANSSRVPSPLPGTNYDAMEGQFTPQNTPANFPPGQSPPQQPVPPINQSGATPPGATSGGIAGKRVYPQMQQGYNQPPTQTQQPGFNQQQPGF</sequence>